<dbReference type="OrthoDB" id="5522326at2"/>
<sequence>MPTIVAAKAGTCTAAGCGGRILKGEFVEYSAATGTRHLECASAEQGRRPNLKAGKCRCGAQVAPREGTLVLKETTRAGRFRKEWLVLCVQCTIG</sequence>
<organism evidence="1 2">
    <name type="scientific">Corallococcus carmarthensis</name>
    <dbReference type="NCBI Taxonomy" id="2316728"/>
    <lineage>
        <taxon>Bacteria</taxon>
        <taxon>Pseudomonadati</taxon>
        <taxon>Myxococcota</taxon>
        <taxon>Myxococcia</taxon>
        <taxon>Myxococcales</taxon>
        <taxon>Cystobacterineae</taxon>
        <taxon>Myxococcaceae</taxon>
        <taxon>Corallococcus</taxon>
    </lineage>
</organism>
<evidence type="ECO:0000313" key="2">
    <source>
        <dbReference type="Proteomes" id="UP000268313"/>
    </source>
</evidence>
<accession>A0A3A8JLQ4</accession>
<reference evidence="2" key="1">
    <citation type="submission" date="2018-09" db="EMBL/GenBank/DDBJ databases">
        <authorList>
            <person name="Livingstone P.G."/>
            <person name="Whitworth D.E."/>
        </authorList>
    </citation>
    <scope>NUCLEOTIDE SEQUENCE [LARGE SCALE GENOMIC DNA]</scope>
    <source>
        <strain evidence="2">CA043D</strain>
    </source>
</reference>
<gene>
    <name evidence="1" type="ORF">D7X32_43825</name>
</gene>
<keyword evidence="2" id="KW-1185">Reference proteome</keyword>
<protein>
    <submittedName>
        <fullName evidence="1">Uncharacterized protein</fullName>
    </submittedName>
</protein>
<dbReference type="EMBL" id="RAWE01000411">
    <property type="protein sequence ID" value="RKG93234.1"/>
    <property type="molecule type" value="Genomic_DNA"/>
</dbReference>
<comment type="caution">
    <text evidence="1">The sequence shown here is derived from an EMBL/GenBank/DDBJ whole genome shotgun (WGS) entry which is preliminary data.</text>
</comment>
<evidence type="ECO:0000313" key="1">
    <source>
        <dbReference type="EMBL" id="RKG93234.1"/>
    </source>
</evidence>
<proteinExistence type="predicted"/>
<dbReference type="AlphaFoldDB" id="A0A3A8JLQ4"/>
<name>A0A3A8JLQ4_9BACT</name>
<dbReference type="Proteomes" id="UP000268313">
    <property type="component" value="Unassembled WGS sequence"/>
</dbReference>
<dbReference type="RefSeq" id="WP_120608400.1">
    <property type="nucleotide sequence ID" value="NZ_RAWE01000411.1"/>
</dbReference>